<dbReference type="RefSeq" id="XP_059603967.1">
    <property type="nucleotide sequence ID" value="XM_059748950.1"/>
</dbReference>
<organism evidence="1">
    <name type="scientific">Aspergillus niger</name>
    <dbReference type="NCBI Taxonomy" id="5061"/>
    <lineage>
        <taxon>Eukaryota</taxon>
        <taxon>Fungi</taxon>
        <taxon>Dikarya</taxon>
        <taxon>Ascomycota</taxon>
        <taxon>Pezizomycotina</taxon>
        <taxon>Eurotiomycetes</taxon>
        <taxon>Eurotiomycetidae</taxon>
        <taxon>Eurotiales</taxon>
        <taxon>Aspergillaceae</taxon>
        <taxon>Aspergillus</taxon>
        <taxon>Aspergillus subgen. Circumdati</taxon>
    </lineage>
</organism>
<sequence>MIRRALGSVDDRGKVKARWGKYGTDSLISGGTPCGNVGKDPIKPGSRQEAAGMMGKGTQTCRLPDHSDDYYCSVCAAELWLDGAKAAKTGADSAAAASGGYGWLWDGTGSEAGIFPLLRPGGEYACPLPMMYLSTD</sequence>
<gene>
    <name evidence="1" type="ORF">An08g03410</name>
</gene>
<reference evidence="1" key="1">
    <citation type="submission" date="2025-02" db="EMBL/GenBank/DDBJ databases">
        <authorList>
            <consortium name="NCBI Genome Project"/>
        </authorList>
    </citation>
    <scope>NUCLEOTIDE SEQUENCE</scope>
</reference>
<dbReference type="VEuPathDB" id="FungiDB:An08g03410"/>
<dbReference type="GeneID" id="84591636"/>
<proteinExistence type="predicted"/>
<name>A0AAJ8E1X0_ASPNG</name>
<dbReference type="KEGG" id="ang:An08g03410"/>
<reference evidence="1" key="2">
    <citation type="submission" date="2025-08" db="UniProtKB">
        <authorList>
            <consortium name="RefSeq"/>
        </authorList>
    </citation>
    <scope>IDENTIFICATION</scope>
</reference>
<protein>
    <submittedName>
        <fullName evidence="1">Uncharacterized protein</fullName>
    </submittedName>
</protein>
<evidence type="ECO:0000313" key="1">
    <source>
        <dbReference type="RefSeq" id="XP_059603967.1"/>
    </source>
</evidence>
<dbReference type="AlphaFoldDB" id="A0AAJ8E1X0"/>
<accession>A0AAJ8E1X0</accession>